<protein>
    <recommendedName>
        <fullName evidence="4">WW domain-containing protein</fullName>
    </recommendedName>
</protein>
<dbReference type="GeneID" id="28850145"/>
<proteinExistence type="predicted"/>
<name>A0A179F9C9_METCM</name>
<evidence type="ECO:0000256" key="1">
    <source>
        <dbReference type="SAM" id="MobiDB-lite"/>
    </source>
</evidence>
<dbReference type="KEGG" id="pchm:VFPPC_07260"/>
<dbReference type="AlphaFoldDB" id="A0A179F9C9"/>
<feature type="compositionally biased region" description="Polar residues" evidence="1">
    <location>
        <begin position="47"/>
        <end position="56"/>
    </location>
</feature>
<dbReference type="STRING" id="1380566.A0A179F9C9"/>
<dbReference type="RefSeq" id="XP_018139756.1">
    <property type="nucleotide sequence ID" value="XM_018286151.1"/>
</dbReference>
<evidence type="ECO:0000313" key="2">
    <source>
        <dbReference type="EMBL" id="OAQ62052.1"/>
    </source>
</evidence>
<comment type="caution">
    <text evidence="2">The sequence shown here is derived from an EMBL/GenBank/DDBJ whole genome shotgun (WGS) entry which is preliminary data.</text>
</comment>
<organism evidence="2 3">
    <name type="scientific">Pochonia chlamydosporia 170</name>
    <dbReference type="NCBI Taxonomy" id="1380566"/>
    <lineage>
        <taxon>Eukaryota</taxon>
        <taxon>Fungi</taxon>
        <taxon>Dikarya</taxon>
        <taxon>Ascomycota</taxon>
        <taxon>Pezizomycotina</taxon>
        <taxon>Sordariomycetes</taxon>
        <taxon>Hypocreomycetidae</taxon>
        <taxon>Hypocreales</taxon>
        <taxon>Clavicipitaceae</taxon>
        <taxon>Pochonia</taxon>
    </lineage>
</organism>
<dbReference type="OrthoDB" id="2444812at2759"/>
<dbReference type="EMBL" id="LSBJ02000007">
    <property type="protein sequence ID" value="OAQ62052.1"/>
    <property type="molecule type" value="Genomic_DNA"/>
</dbReference>
<sequence length="360" mass="39228">MHGKYNRSESQEQTVDVYRSRFYVFTATGATQWEYPAPPPNHQAPPTDQTFHTPPSQGADVPAQDGDRGLGKTALAVGGGLLAASALKPFGQKFGAKMAGFFGNKPQQQYYSQSPTPQTQVHVYPVYVPGAPGAPQPYHGQPQGMAPNPGYYPAGDAGGMTAPSGVPPPMPVNANGPSNFTAQNIPPLYIYGAVFADQDVTQAVRSLITPQQTVTLSGESLVKQFGDPWPEAERKMFNVLYAYGDRPMELIAVDTTTAIIEIKNEALSKKRMEFCQPPPSKIIACVWGMESVLTLSRCQQLEKDGEMEGSEEDLGKGGFWQWEPRTLVCYFRTDDGSVGIKCCREGGTMRLPWNPLAKWS</sequence>
<reference evidence="2 3" key="1">
    <citation type="journal article" date="2016" name="PLoS Pathog.">
        <title>Biosynthesis of antibiotic leucinostatins in bio-control fungus Purpureocillium lilacinum and their inhibition on phytophthora revealed by genome mining.</title>
        <authorList>
            <person name="Wang G."/>
            <person name="Liu Z."/>
            <person name="Lin R."/>
            <person name="Li E."/>
            <person name="Mao Z."/>
            <person name="Ling J."/>
            <person name="Yang Y."/>
            <person name="Yin W.B."/>
            <person name="Xie B."/>
        </authorList>
    </citation>
    <scope>NUCLEOTIDE SEQUENCE [LARGE SCALE GENOMIC DNA]</scope>
    <source>
        <strain evidence="2">170</strain>
    </source>
</reference>
<evidence type="ECO:0000313" key="3">
    <source>
        <dbReference type="Proteomes" id="UP000078397"/>
    </source>
</evidence>
<accession>A0A179F9C9</accession>
<dbReference type="Proteomes" id="UP000078397">
    <property type="component" value="Unassembled WGS sequence"/>
</dbReference>
<evidence type="ECO:0008006" key="4">
    <source>
        <dbReference type="Google" id="ProtNLM"/>
    </source>
</evidence>
<keyword evidence="3" id="KW-1185">Reference proteome</keyword>
<feature type="region of interest" description="Disordered" evidence="1">
    <location>
        <begin position="33"/>
        <end position="66"/>
    </location>
</feature>
<gene>
    <name evidence="2" type="ORF">VFPPC_07260</name>
</gene>